<accession>A0A1L9QWE9</accession>
<evidence type="ECO:0000313" key="2">
    <source>
        <dbReference type="Proteomes" id="UP000183940"/>
    </source>
</evidence>
<proteinExistence type="predicted"/>
<organism evidence="1 2">
    <name type="scientific">Roseofilum reptotaenium AO1-A</name>
    <dbReference type="NCBI Taxonomy" id="1925591"/>
    <lineage>
        <taxon>Bacteria</taxon>
        <taxon>Bacillati</taxon>
        <taxon>Cyanobacteriota</taxon>
        <taxon>Cyanophyceae</taxon>
        <taxon>Desertifilales</taxon>
        <taxon>Desertifilaceae</taxon>
        <taxon>Roseofilum</taxon>
    </lineage>
</organism>
<reference evidence="1" key="1">
    <citation type="submission" date="2016-10" db="EMBL/GenBank/DDBJ databases">
        <title>CRISPR-Cas defence system in Roseofilum reptotaenium: evidence of a bacteriophage-cyanobacterium arms race in the coral black band disease.</title>
        <authorList>
            <person name="Buerger P."/>
            <person name="Wood-Charlson E.M."/>
            <person name="Weynberg K.D."/>
            <person name="Willis B."/>
            <person name="Van Oppen M.J."/>
        </authorList>
    </citation>
    <scope>NUCLEOTIDE SEQUENCE [LARGE SCALE GENOMIC DNA]</scope>
    <source>
        <strain evidence="1">AO1-A</strain>
    </source>
</reference>
<keyword evidence="2" id="KW-1185">Reference proteome</keyword>
<comment type="caution">
    <text evidence="1">The sequence shown here is derived from an EMBL/GenBank/DDBJ whole genome shotgun (WGS) entry which is preliminary data.</text>
</comment>
<dbReference type="AlphaFoldDB" id="A0A1L9QWE9"/>
<gene>
    <name evidence="1" type="ORF">BI308_02905</name>
</gene>
<protein>
    <submittedName>
        <fullName evidence="1">Uncharacterized protein</fullName>
    </submittedName>
</protein>
<name>A0A1L9QWE9_9CYAN</name>
<dbReference type="STRING" id="1925591.BI308_02905"/>
<dbReference type="Proteomes" id="UP000183940">
    <property type="component" value="Unassembled WGS sequence"/>
</dbReference>
<sequence>MNSTLRESIDLLLPHLMPTLVNPDAALGLKALASNLAPILRGGFECRLSTNSSPVDFQQCVVPDESEWTVLEEHISAVVTSTNSISVDPRASQLQDFLAQWQLSLQSISEIWLEYDIDDSSVFLPLPAIFFGLPQEVSPAIETYAIATQSLDLLLGSLGWHEWQDNLEQCFRACPDGVFISHIGVMLSRNSPALRVNVKRLQPDLLIPYLQEIGWQEETEELEALMIQLFGLVDRLTVCLDVGQIVYPQIGLECIFLQQPPDETRWAIFLDYLVERGLCLPDKPEALLSWPGQTNPLNAKVSWPSDLIAASLLQPRDRFTIFDRRLSHIKVVWRSPDSLEAKAYLWFEHQWLSGKS</sequence>
<evidence type="ECO:0000313" key="1">
    <source>
        <dbReference type="EMBL" id="OJJ27021.1"/>
    </source>
</evidence>
<dbReference type="EMBL" id="MLAW01000003">
    <property type="protein sequence ID" value="OJJ27021.1"/>
    <property type="molecule type" value="Genomic_DNA"/>
</dbReference>